<dbReference type="GO" id="GO:0032991">
    <property type="term" value="C:protein-containing complex"/>
    <property type="evidence" value="ECO:0007669"/>
    <property type="project" value="UniProtKB-ARBA"/>
</dbReference>
<dbReference type="GO" id="GO:0000149">
    <property type="term" value="F:SNARE binding"/>
    <property type="evidence" value="ECO:0007669"/>
    <property type="project" value="TreeGrafter"/>
</dbReference>
<evidence type="ECO:0000256" key="2">
    <source>
        <dbReference type="ARBA" id="ARBA00013807"/>
    </source>
</evidence>
<feature type="region of interest" description="Disordered" evidence="5">
    <location>
        <begin position="372"/>
        <end position="393"/>
    </location>
</feature>
<dbReference type="AlphaFoldDB" id="A0A6G1LGN9"/>
<dbReference type="OrthoDB" id="16772at2759"/>
<evidence type="ECO:0000313" key="7">
    <source>
        <dbReference type="Proteomes" id="UP000799436"/>
    </source>
</evidence>
<comment type="similarity">
    <text evidence="1">Belongs to the ATG14 family.</text>
</comment>
<gene>
    <name evidence="6" type="ORF">EJ03DRAFT_307613</name>
</gene>
<dbReference type="InterPro" id="IPR018791">
    <property type="entry name" value="UV_resistance/autophagy_Atg14"/>
</dbReference>
<name>A0A6G1LGN9_9PEZI</name>
<dbReference type="PANTHER" id="PTHR15157:SF13">
    <property type="entry name" value="AUTOPHAGY-RELATED PROTEIN 14"/>
    <property type="match status" value="1"/>
</dbReference>
<evidence type="ECO:0000256" key="3">
    <source>
        <dbReference type="ARBA" id="ARBA00023054"/>
    </source>
</evidence>
<proteinExistence type="inferred from homology"/>
<dbReference type="Pfam" id="PF10186">
    <property type="entry name" value="ATG14"/>
    <property type="match status" value="1"/>
</dbReference>
<accession>A0A6G1LGN9</accession>
<evidence type="ECO:0000256" key="1">
    <source>
        <dbReference type="ARBA" id="ARBA00009574"/>
    </source>
</evidence>
<dbReference type="EMBL" id="ML995816">
    <property type="protein sequence ID" value="KAF2772057.1"/>
    <property type="molecule type" value="Genomic_DNA"/>
</dbReference>
<evidence type="ECO:0000256" key="5">
    <source>
        <dbReference type="SAM" id="MobiDB-lite"/>
    </source>
</evidence>
<dbReference type="Proteomes" id="UP000799436">
    <property type="component" value="Unassembled WGS sequence"/>
</dbReference>
<reference evidence="6" key="1">
    <citation type="journal article" date="2020" name="Stud. Mycol.">
        <title>101 Dothideomycetes genomes: a test case for predicting lifestyles and emergence of pathogens.</title>
        <authorList>
            <person name="Haridas S."/>
            <person name="Albert R."/>
            <person name="Binder M."/>
            <person name="Bloem J."/>
            <person name="Labutti K."/>
            <person name="Salamov A."/>
            <person name="Andreopoulos B."/>
            <person name="Baker S."/>
            <person name="Barry K."/>
            <person name="Bills G."/>
            <person name="Bluhm B."/>
            <person name="Cannon C."/>
            <person name="Castanera R."/>
            <person name="Culley D."/>
            <person name="Daum C."/>
            <person name="Ezra D."/>
            <person name="Gonzalez J."/>
            <person name="Henrissat B."/>
            <person name="Kuo A."/>
            <person name="Liang C."/>
            <person name="Lipzen A."/>
            <person name="Lutzoni F."/>
            <person name="Magnuson J."/>
            <person name="Mondo S."/>
            <person name="Nolan M."/>
            <person name="Ohm R."/>
            <person name="Pangilinan J."/>
            <person name="Park H.-J."/>
            <person name="Ramirez L."/>
            <person name="Alfaro M."/>
            <person name="Sun H."/>
            <person name="Tritt A."/>
            <person name="Yoshinaga Y."/>
            <person name="Zwiers L.-H."/>
            <person name="Turgeon B."/>
            <person name="Goodwin S."/>
            <person name="Spatafora J."/>
            <person name="Crous P."/>
            <person name="Grigoriev I."/>
        </authorList>
    </citation>
    <scope>NUCLEOTIDE SEQUENCE</scope>
    <source>
        <strain evidence="6">CBS 116005</strain>
    </source>
</reference>
<evidence type="ECO:0000256" key="4">
    <source>
        <dbReference type="SAM" id="Coils"/>
    </source>
</evidence>
<dbReference type="GO" id="GO:0005768">
    <property type="term" value="C:endosome"/>
    <property type="evidence" value="ECO:0007669"/>
    <property type="project" value="TreeGrafter"/>
</dbReference>
<feature type="region of interest" description="Disordered" evidence="5">
    <location>
        <begin position="473"/>
        <end position="512"/>
    </location>
</feature>
<dbReference type="GO" id="GO:0035493">
    <property type="term" value="P:SNARE complex assembly"/>
    <property type="evidence" value="ECO:0007669"/>
    <property type="project" value="TreeGrafter"/>
</dbReference>
<evidence type="ECO:0000313" key="6">
    <source>
        <dbReference type="EMBL" id="KAF2772057.1"/>
    </source>
</evidence>
<keyword evidence="3 4" id="KW-0175">Coiled coil</keyword>
<feature type="coiled-coil region" evidence="4">
    <location>
        <begin position="84"/>
        <end position="125"/>
    </location>
</feature>
<keyword evidence="7" id="KW-1185">Reference proteome</keyword>
<dbReference type="PANTHER" id="PTHR15157">
    <property type="entry name" value="UV RADIATION RESISTANCE-ASSOCIATED GENE PROTEIN"/>
    <property type="match status" value="1"/>
</dbReference>
<organism evidence="6 7">
    <name type="scientific">Teratosphaeria nubilosa</name>
    <dbReference type="NCBI Taxonomy" id="161662"/>
    <lineage>
        <taxon>Eukaryota</taxon>
        <taxon>Fungi</taxon>
        <taxon>Dikarya</taxon>
        <taxon>Ascomycota</taxon>
        <taxon>Pezizomycotina</taxon>
        <taxon>Dothideomycetes</taxon>
        <taxon>Dothideomycetidae</taxon>
        <taxon>Mycosphaerellales</taxon>
        <taxon>Teratosphaeriaceae</taxon>
        <taxon>Teratosphaeria</taxon>
    </lineage>
</organism>
<sequence length="512" mass="57119">MDCCICEKPLGGSRTALCTGCAQVTLYEPRIQQASLLLDREKHHTHAEAVLRPGNDGIIAALSEEADWDDVHAAVTAGVKVQSVVKAQEEREAVEARIDDITAKAAELRQKIEQYRLSVKKQEAIHAQRRQELADETKELEKLKPRILDPLHSTTRKTAQRLEKVHVRTVDARMVLCQEAARLSCLRKRKTKDGKSQYWIGGVRIPDLRELNGKVDMVVTAAMTNICRLLGTCCHYLSIRLPSEIVLPTNDFPHAMILPEKSSYKIDPAAYQDLLSSMSSSQPSASKYIDRRKAPSVRPRPLHLDKPLHEVYKHDKKTFMLYVEGVMLLAWDVAWLCKSQGIDSINSFDDVCSIGRNLHQLLVASEQLNWPVPTRTPSTAPRNRATPAPSTSTAHFGLMSHGSATNSLAGHKGLARFDRWRLSSSSRLVDKLRGYLTNEISGAEWDVISGGEWDEEEEHDRAVLVGGARHAGPTMSVMTFRPSDDVDDQTSDGKRNKKQSGWMKLRGRAGDG</sequence>
<protein>
    <recommendedName>
        <fullName evidence="2">Autophagy-related protein 14</fullName>
    </recommendedName>
</protein>
<dbReference type="GO" id="GO:0000323">
    <property type="term" value="C:lytic vacuole"/>
    <property type="evidence" value="ECO:0007669"/>
    <property type="project" value="TreeGrafter"/>
</dbReference>